<feature type="domain" description="Ig-like" evidence="32">
    <location>
        <begin position="206"/>
        <end position="298"/>
    </location>
</feature>
<dbReference type="Gene3D" id="3.30.200.20">
    <property type="entry name" value="Phosphorylase Kinase, domain 1"/>
    <property type="match status" value="1"/>
</dbReference>
<evidence type="ECO:0000256" key="25">
    <source>
        <dbReference type="PIRSR" id="PIRSR500951-2"/>
    </source>
</evidence>
<protein>
    <recommendedName>
        <fullName evidence="2">receptor protein-tyrosine kinase</fullName>
        <ecNumber evidence="2">2.7.10.1</ecNumber>
    </recommendedName>
    <alternativeName>
        <fullName evidence="22">Tyrosine-protein kinase Kit</fullName>
    </alternativeName>
</protein>
<dbReference type="Gene3D" id="1.10.510.10">
    <property type="entry name" value="Transferase(Phosphotransferase) domain 1"/>
    <property type="match status" value="1"/>
</dbReference>
<dbReference type="InterPro" id="IPR050122">
    <property type="entry name" value="RTK"/>
</dbReference>
<keyword evidence="12 25" id="KW-0067">ATP-binding</keyword>
<dbReference type="InterPro" id="IPR001245">
    <property type="entry name" value="Ser-Thr/Tyr_kinase_cat_dom"/>
</dbReference>
<dbReference type="SUPFAM" id="SSF56112">
    <property type="entry name" value="Protein kinase-like (PK-like)"/>
    <property type="match status" value="1"/>
</dbReference>
<dbReference type="SUPFAM" id="SSF48726">
    <property type="entry name" value="Immunoglobulin"/>
    <property type="match status" value="4"/>
</dbReference>
<dbReference type="AlphaFoldDB" id="A0A1U7RFI5"/>
<dbReference type="PANTHER" id="PTHR24416:SF46">
    <property type="entry name" value="MAST_STEM CELL GROWTH FACTOR RECEPTOR KIT"/>
    <property type="match status" value="1"/>
</dbReference>
<keyword evidence="33" id="KW-1185">Reference proteome</keyword>
<dbReference type="CDD" id="cd05104">
    <property type="entry name" value="PTKc_Kit"/>
    <property type="match status" value="1"/>
</dbReference>
<evidence type="ECO:0000256" key="9">
    <source>
        <dbReference type="ARBA" id="ARBA00022737"/>
    </source>
</evidence>
<evidence type="ECO:0000256" key="30">
    <source>
        <dbReference type="SAM" id="SignalP"/>
    </source>
</evidence>
<keyword evidence="11" id="KW-0418">Kinase</keyword>
<dbReference type="GO" id="GO:0019955">
    <property type="term" value="F:cytokine binding"/>
    <property type="evidence" value="ECO:0007669"/>
    <property type="project" value="InterPro"/>
</dbReference>
<dbReference type="GO" id="GO:0005886">
    <property type="term" value="C:plasma membrane"/>
    <property type="evidence" value="ECO:0007669"/>
    <property type="project" value="UniProtKB-SubCell"/>
</dbReference>
<dbReference type="Pfam" id="PF25305">
    <property type="entry name" value="Ig_PDGFR_d4"/>
    <property type="match status" value="1"/>
</dbReference>
<keyword evidence="18" id="KW-1015">Disulfide bond</keyword>
<comment type="similarity">
    <text evidence="28">Belongs to the protein kinase superfamily. Tyr protein kinase family. CSF-1/PDGF receptor subfamily.</text>
</comment>
<dbReference type="PROSITE" id="PS00107">
    <property type="entry name" value="PROTEIN_KINASE_ATP"/>
    <property type="match status" value="1"/>
</dbReference>
<dbReference type="InterPro" id="IPR027263">
    <property type="entry name" value="SCGF_receptor"/>
</dbReference>
<evidence type="ECO:0000256" key="26">
    <source>
        <dbReference type="PIRSR" id="PIRSR500951-3"/>
    </source>
</evidence>
<evidence type="ECO:0000256" key="11">
    <source>
        <dbReference type="ARBA" id="ARBA00022777"/>
    </source>
</evidence>
<evidence type="ECO:0000256" key="3">
    <source>
        <dbReference type="ARBA" id="ARBA00022475"/>
    </source>
</evidence>
<dbReference type="InterPro" id="IPR013098">
    <property type="entry name" value="Ig_I-set"/>
</dbReference>
<keyword evidence="20" id="KW-0325">Glycoprotein</keyword>
<feature type="transmembrane region" description="Helical" evidence="29">
    <location>
        <begin position="419"/>
        <end position="442"/>
    </location>
</feature>
<dbReference type="InterPro" id="IPR036179">
    <property type="entry name" value="Ig-like_dom_sf"/>
</dbReference>
<dbReference type="InterPro" id="IPR001824">
    <property type="entry name" value="Tyr_kinase_rcpt_3_CS"/>
</dbReference>
<keyword evidence="13 24" id="KW-0460">Magnesium</keyword>
<evidence type="ECO:0000313" key="33">
    <source>
        <dbReference type="Proteomes" id="UP000189705"/>
    </source>
</evidence>
<keyword evidence="14" id="KW-0832">Ubl conjugation</keyword>
<accession>A0A1U7RFI5</accession>
<feature type="binding site" evidence="24">
    <location>
        <position position="690"/>
    </location>
    <ligand>
        <name>Mg(2+)</name>
        <dbReference type="ChEBI" id="CHEBI:18420"/>
    </ligand>
</feature>
<dbReference type="RefSeq" id="XP_006019083.1">
    <property type="nucleotide sequence ID" value="XM_006019021.3"/>
</dbReference>
<keyword evidence="5" id="KW-0808">Transferase</keyword>
<dbReference type="FunFam" id="2.60.40.10:FF:000422">
    <property type="entry name" value="Mast/stem cell growth factor receptor"/>
    <property type="match status" value="1"/>
</dbReference>
<dbReference type="PROSITE" id="PS50835">
    <property type="entry name" value="IG_LIKE"/>
    <property type="match status" value="3"/>
</dbReference>
<evidence type="ECO:0000256" key="8">
    <source>
        <dbReference type="ARBA" id="ARBA00022729"/>
    </source>
</evidence>
<dbReference type="InterPro" id="IPR013783">
    <property type="entry name" value="Ig-like_fold"/>
</dbReference>
<evidence type="ECO:0000256" key="28">
    <source>
        <dbReference type="RuleBase" id="RU000311"/>
    </source>
</evidence>
<feature type="binding site" evidence="25">
    <location>
        <begin position="490"/>
        <end position="497"/>
    </location>
    <ligand>
        <name>ATP</name>
        <dbReference type="ChEBI" id="CHEBI:30616"/>
    </ligand>
</feature>
<evidence type="ECO:0000256" key="13">
    <source>
        <dbReference type="ARBA" id="ARBA00022842"/>
    </source>
</evidence>
<evidence type="ECO:0000256" key="16">
    <source>
        <dbReference type="ARBA" id="ARBA00023136"/>
    </source>
</evidence>
<proteinExistence type="inferred from homology"/>
<evidence type="ECO:0000256" key="12">
    <source>
        <dbReference type="ARBA" id="ARBA00022840"/>
    </source>
</evidence>
<evidence type="ECO:0000256" key="23">
    <source>
        <dbReference type="ARBA" id="ARBA00051243"/>
    </source>
</evidence>
<keyword evidence="6 28" id="KW-0812">Transmembrane</keyword>
<dbReference type="CDD" id="cd00096">
    <property type="entry name" value="Ig"/>
    <property type="match status" value="1"/>
</dbReference>
<keyword evidence="7 24" id="KW-0479">Metal-binding</keyword>
<evidence type="ECO:0000256" key="1">
    <source>
        <dbReference type="ARBA" id="ARBA00004251"/>
    </source>
</evidence>
<evidence type="ECO:0000259" key="31">
    <source>
        <dbReference type="PROSITE" id="PS50011"/>
    </source>
</evidence>
<dbReference type="SMART" id="SM00219">
    <property type="entry name" value="TyrKc"/>
    <property type="match status" value="1"/>
</dbReference>
<keyword evidence="15 29" id="KW-1133">Transmembrane helix</keyword>
<dbReference type="EC" id="2.7.10.1" evidence="2"/>
<feature type="binding site" evidence="24">
    <location>
        <position position="462"/>
    </location>
    <ligand>
        <name>Mg(2+)</name>
        <dbReference type="ChEBI" id="CHEBI:18420"/>
    </ligand>
</feature>
<dbReference type="GO" id="GO:0030183">
    <property type="term" value="P:B cell differentiation"/>
    <property type="evidence" value="ECO:0007669"/>
    <property type="project" value="TreeGrafter"/>
</dbReference>
<dbReference type="InterPro" id="IPR007110">
    <property type="entry name" value="Ig-like_dom"/>
</dbReference>
<dbReference type="GO" id="GO:0005524">
    <property type="term" value="F:ATP binding"/>
    <property type="evidence" value="ECO:0007669"/>
    <property type="project" value="UniProtKB-UniRule"/>
</dbReference>
<dbReference type="GO" id="GO:0046427">
    <property type="term" value="P:positive regulation of receptor signaling pathway via JAK-STAT"/>
    <property type="evidence" value="ECO:0007669"/>
    <property type="project" value="TreeGrafter"/>
</dbReference>
<dbReference type="GO" id="GO:0038093">
    <property type="term" value="P:Fc receptor signaling pathway"/>
    <property type="evidence" value="ECO:0007669"/>
    <property type="project" value="InterPro"/>
</dbReference>
<dbReference type="GO" id="GO:0019838">
    <property type="term" value="F:growth factor binding"/>
    <property type="evidence" value="ECO:0007669"/>
    <property type="project" value="TreeGrafter"/>
</dbReference>
<comment type="catalytic activity">
    <reaction evidence="23">
        <text>L-tyrosyl-[protein] + ATP = O-phospho-L-tyrosyl-[protein] + ADP + H(+)</text>
        <dbReference type="Rhea" id="RHEA:10596"/>
        <dbReference type="Rhea" id="RHEA-COMP:10136"/>
        <dbReference type="Rhea" id="RHEA-COMP:20101"/>
        <dbReference type="ChEBI" id="CHEBI:15378"/>
        <dbReference type="ChEBI" id="CHEBI:30616"/>
        <dbReference type="ChEBI" id="CHEBI:46858"/>
        <dbReference type="ChEBI" id="CHEBI:61978"/>
        <dbReference type="ChEBI" id="CHEBI:456216"/>
        <dbReference type="EC" id="2.7.10.1"/>
    </reaction>
</comment>
<dbReference type="PANTHER" id="PTHR24416">
    <property type="entry name" value="TYROSINE-PROTEIN KINASE RECEPTOR"/>
    <property type="match status" value="1"/>
</dbReference>
<dbReference type="InterPro" id="IPR017441">
    <property type="entry name" value="Protein_kinase_ATP_BS"/>
</dbReference>
<evidence type="ECO:0000256" key="10">
    <source>
        <dbReference type="ARBA" id="ARBA00022741"/>
    </source>
</evidence>
<evidence type="ECO:0000256" key="20">
    <source>
        <dbReference type="ARBA" id="ARBA00023180"/>
    </source>
</evidence>
<evidence type="ECO:0000256" key="7">
    <source>
        <dbReference type="ARBA" id="ARBA00022723"/>
    </source>
</evidence>
<evidence type="ECO:0000256" key="2">
    <source>
        <dbReference type="ARBA" id="ARBA00011902"/>
    </source>
</evidence>
<evidence type="ECO:0000256" key="18">
    <source>
        <dbReference type="ARBA" id="ARBA00023157"/>
    </source>
</evidence>
<keyword evidence="10 25" id="KW-0547">Nucleotide-binding</keyword>
<feature type="domain" description="Ig-like" evidence="32">
    <location>
        <begin position="109"/>
        <end position="197"/>
    </location>
</feature>
<feature type="binding site" evidence="25 27">
    <location>
        <position position="517"/>
    </location>
    <ligand>
        <name>ATP</name>
        <dbReference type="ChEBI" id="CHEBI:30616"/>
    </ligand>
</feature>
<keyword evidence="19 28" id="KW-0675">Receptor</keyword>
<dbReference type="PROSITE" id="PS00109">
    <property type="entry name" value="PROTEIN_KINASE_TYR"/>
    <property type="match status" value="1"/>
</dbReference>
<dbReference type="GO" id="GO:0030335">
    <property type="term" value="P:positive regulation of cell migration"/>
    <property type="evidence" value="ECO:0007669"/>
    <property type="project" value="TreeGrafter"/>
</dbReference>
<dbReference type="Pfam" id="PF07679">
    <property type="entry name" value="I-set"/>
    <property type="match status" value="1"/>
</dbReference>
<dbReference type="PROSITE" id="PS50011">
    <property type="entry name" value="PROTEIN_KINASE_DOM"/>
    <property type="match status" value="1"/>
</dbReference>
<dbReference type="Proteomes" id="UP000189705">
    <property type="component" value="Unplaced"/>
</dbReference>
<dbReference type="PIRSF" id="PIRSF000615">
    <property type="entry name" value="TyrPK_CSF1-R"/>
    <property type="match status" value="1"/>
</dbReference>
<dbReference type="PROSITE" id="PS00240">
    <property type="entry name" value="RECEPTOR_TYR_KIN_III"/>
    <property type="match status" value="1"/>
</dbReference>
<evidence type="ECO:0000256" key="29">
    <source>
        <dbReference type="SAM" id="Phobius"/>
    </source>
</evidence>
<keyword evidence="17" id="KW-0829">Tyrosine-protein kinase</keyword>
<feature type="signal peptide" evidence="30">
    <location>
        <begin position="1"/>
        <end position="27"/>
    </location>
</feature>
<keyword evidence="9" id="KW-0677">Repeat</keyword>
<evidence type="ECO:0000256" key="17">
    <source>
        <dbReference type="ARBA" id="ARBA00023137"/>
    </source>
</evidence>
<evidence type="ECO:0000256" key="27">
    <source>
        <dbReference type="PROSITE-ProRule" id="PRU10141"/>
    </source>
</evidence>
<evidence type="ECO:0000256" key="5">
    <source>
        <dbReference type="ARBA" id="ARBA00022679"/>
    </source>
</evidence>
<dbReference type="InterPro" id="IPR003598">
    <property type="entry name" value="Ig_sub2"/>
</dbReference>
<dbReference type="GO" id="GO:0002244">
    <property type="term" value="P:hematopoietic progenitor cell differentiation"/>
    <property type="evidence" value="ECO:0007669"/>
    <property type="project" value="TreeGrafter"/>
</dbReference>
<sequence length="868" mass="96738">MEGVLPARGLARLLLLVLLLRFPTGDTVPSINPEKPVFILNKGQSLKLLCNDTLPVSWDFKNPKPSAKERTSDKKEWYITHATTKDVGKYTCKNSENVSASTYVFVKDPDILFLVDSPTYAKEDREILVVCPLTDPDVSNYTLKMCDRPWLPKGMELVPDPHKGILIKTVQRSFKGCYRCSVQKNGSEIMSEPISLNVRGVPKASPNVTVSKQTQLLKEGEKFEVTCTIKDIDSTVSASWTQPWFHRNVNVSSRSNNVGDYGYVRKLTLSISSVGVNDFGVFTCQAENAFGKSKATVTLNVLAKPEILSSDRLSNGMLQCVAAGFPAPTVEWYFCPGIEQSRCFDPPTITSFDAKISSKNSSSPSFGWVVVESTIDVSSFKNNGTVSCKASNDVARSSANYFNFAVKEQTNTHTLFTPLLIGFGVGAGLMCIIVVILVYKYLQKPKYEVQWKVVEEINGNNYVYIDPTQLPYDHKWEFPRNRLSFGKTLGAGAFGKVVEATAYGLFKSDAAMTVAVKMLKPSAHLTEREALMSELKVLSYLGNHINIVNLLGACTIGGPTLVITEYCCYGDLLNFLRRKRDSFICPKHDEHAETAVYKNLLNKKEPSCDIINEYMDMKPGVSYAVPPNAEKKRSRKSGAYIDRDVTLAMLEDDELALDVEDLLSFSYQVAKGMSFLASKNCIHRDLAARNILLTHGRITKICDFGLARDIRNDSNYVVKGNARLPVKWMAPESIFNCVYTFESDVWSYGILLWELFSLGSSPYPGMPVDSKFYKMIKEGYRMFSPECAPVEMYEIMKSCWDADPLQRPTFKQIVQLIEQQLSDNTNCAYSNLPAKLASQGHLADHSVRINSVGSSSSSTQPLLVREDA</sequence>
<keyword evidence="3" id="KW-1003">Cell membrane</keyword>
<evidence type="ECO:0000256" key="6">
    <source>
        <dbReference type="ARBA" id="ARBA00022692"/>
    </source>
</evidence>
<keyword evidence="8 30" id="KW-0732">Signal</keyword>
<evidence type="ECO:0000256" key="24">
    <source>
        <dbReference type="PIRSR" id="PIRSR500951-1"/>
    </source>
</evidence>
<feature type="binding site" evidence="25">
    <location>
        <position position="689"/>
    </location>
    <ligand>
        <name>ATP</name>
        <dbReference type="ChEBI" id="CHEBI:30616"/>
    </ligand>
</feature>
<keyword evidence="16 29" id="KW-0472">Membrane</keyword>
<dbReference type="InterPro" id="IPR008266">
    <property type="entry name" value="Tyr_kinase_AS"/>
</dbReference>
<dbReference type="SMART" id="SM00408">
    <property type="entry name" value="IGc2"/>
    <property type="match status" value="2"/>
</dbReference>
<gene>
    <name evidence="34" type="primary">KIT</name>
</gene>
<feature type="chain" id="PRO_5010565483" description="receptor protein-tyrosine kinase" evidence="30">
    <location>
        <begin position="28"/>
        <end position="868"/>
    </location>
</feature>
<dbReference type="InterPro" id="IPR000719">
    <property type="entry name" value="Prot_kinase_dom"/>
</dbReference>
<feature type="site" description="Important for interaction with phosphotyrosine-binding proteins" evidence="26">
    <location>
        <position position="829"/>
    </location>
</feature>
<reference evidence="34" key="1">
    <citation type="submission" date="2025-08" db="UniProtKB">
        <authorList>
            <consortium name="RefSeq"/>
        </authorList>
    </citation>
    <scope>IDENTIFICATION</scope>
</reference>
<evidence type="ECO:0000256" key="22">
    <source>
        <dbReference type="ARBA" id="ARBA00032147"/>
    </source>
</evidence>
<dbReference type="Pfam" id="PF07714">
    <property type="entry name" value="PK_Tyr_Ser-Thr"/>
    <property type="match status" value="1"/>
</dbReference>
<evidence type="ECO:0000313" key="34">
    <source>
        <dbReference type="RefSeq" id="XP_006019083.1"/>
    </source>
</evidence>
<dbReference type="GO" id="GO:0004714">
    <property type="term" value="F:transmembrane receptor protein tyrosine kinase activity"/>
    <property type="evidence" value="ECO:0007669"/>
    <property type="project" value="UniProtKB-EC"/>
</dbReference>
<dbReference type="GO" id="GO:0038109">
    <property type="term" value="P:Kit signaling pathway"/>
    <property type="evidence" value="ECO:0007669"/>
    <property type="project" value="InterPro"/>
</dbReference>
<feature type="binding site" evidence="25">
    <location>
        <begin position="565"/>
        <end position="571"/>
    </location>
    <ligand>
        <name>ATP</name>
        <dbReference type="ChEBI" id="CHEBI:30616"/>
    </ligand>
</feature>
<evidence type="ECO:0000256" key="4">
    <source>
        <dbReference type="ARBA" id="ARBA00022553"/>
    </source>
</evidence>
<keyword evidence="4" id="KW-0597">Phosphoprotein</keyword>
<evidence type="ECO:0000256" key="19">
    <source>
        <dbReference type="ARBA" id="ARBA00023170"/>
    </source>
</evidence>
<dbReference type="InterPro" id="IPR020635">
    <property type="entry name" value="Tyr_kinase_cat_dom"/>
</dbReference>
<feature type="domain" description="Ig-like" evidence="32">
    <location>
        <begin position="305"/>
        <end position="405"/>
    </location>
</feature>
<evidence type="ECO:0000256" key="15">
    <source>
        <dbReference type="ARBA" id="ARBA00022989"/>
    </source>
</evidence>
<dbReference type="GO" id="GO:0046872">
    <property type="term" value="F:metal ion binding"/>
    <property type="evidence" value="ECO:0007669"/>
    <property type="project" value="UniProtKB-KW"/>
</dbReference>
<dbReference type="CTD" id="3815"/>
<evidence type="ECO:0000259" key="32">
    <source>
        <dbReference type="PROSITE" id="PS50835"/>
    </source>
</evidence>
<dbReference type="SMART" id="SM00409">
    <property type="entry name" value="IG"/>
    <property type="match status" value="4"/>
</dbReference>
<feature type="domain" description="Protein kinase" evidence="31">
    <location>
        <begin position="483"/>
        <end position="821"/>
    </location>
</feature>
<dbReference type="FunFam" id="1.10.510.10:FF:000177">
    <property type="entry name" value="Mast/stem cell growth factor receptor"/>
    <property type="match status" value="1"/>
</dbReference>
<keyword evidence="21 28" id="KW-0393">Immunoglobulin domain</keyword>
<evidence type="ECO:0000256" key="21">
    <source>
        <dbReference type="ARBA" id="ARBA00023319"/>
    </source>
</evidence>
<dbReference type="GeneID" id="102378355"/>
<organism evidence="33 34">
    <name type="scientific">Alligator sinensis</name>
    <name type="common">Chinese alligator</name>
    <dbReference type="NCBI Taxonomy" id="38654"/>
    <lineage>
        <taxon>Eukaryota</taxon>
        <taxon>Metazoa</taxon>
        <taxon>Chordata</taxon>
        <taxon>Craniata</taxon>
        <taxon>Vertebrata</taxon>
        <taxon>Euteleostomi</taxon>
        <taxon>Archelosauria</taxon>
        <taxon>Archosauria</taxon>
        <taxon>Crocodylia</taxon>
        <taxon>Alligatoridae</taxon>
        <taxon>Alligatorinae</taxon>
        <taxon>Alligator</taxon>
    </lineage>
</organism>
<dbReference type="GO" id="GO:0043235">
    <property type="term" value="C:receptor complex"/>
    <property type="evidence" value="ECO:0007669"/>
    <property type="project" value="TreeGrafter"/>
</dbReference>
<name>A0A1U7RFI5_ALLSI</name>
<evidence type="ECO:0000256" key="14">
    <source>
        <dbReference type="ARBA" id="ARBA00022843"/>
    </source>
</evidence>
<feature type="binding site" evidence="24">
    <location>
        <position position="703"/>
    </location>
    <ligand>
        <name>Mg(2+)</name>
        <dbReference type="ChEBI" id="CHEBI:18420"/>
    </ligand>
</feature>
<comment type="subcellular location">
    <subcellularLocation>
        <location evidence="1">Cell membrane</location>
        <topology evidence="1">Single-pass type I membrane protein</topology>
    </subcellularLocation>
    <subcellularLocation>
        <location evidence="28">Membrane</location>
        <topology evidence="28">Single-pass type I membrane protein</topology>
    </subcellularLocation>
</comment>
<dbReference type="PIRSF" id="PIRSF500951">
    <property type="entry name" value="SCGF_recepter"/>
    <property type="match status" value="1"/>
</dbReference>
<dbReference type="FunFam" id="2.60.40.10:FF:000469">
    <property type="entry name" value="Mast/stem cell growth factor receptor"/>
    <property type="match status" value="1"/>
</dbReference>
<dbReference type="FunFam" id="3.30.200.20:FF:000025">
    <property type="entry name" value="Platelet-derived growth factor receptor alpha"/>
    <property type="match status" value="1"/>
</dbReference>
<dbReference type="InterPro" id="IPR003599">
    <property type="entry name" value="Ig_sub"/>
</dbReference>
<dbReference type="Gene3D" id="2.60.40.10">
    <property type="entry name" value="Immunoglobulins"/>
    <property type="match status" value="4"/>
</dbReference>
<dbReference type="InterPro" id="IPR011009">
    <property type="entry name" value="Kinase-like_dom_sf"/>
</dbReference>